<accession>A0AAD4CVW0</accession>
<evidence type="ECO:0000256" key="1">
    <source>
        <dbReference type="SAM" id="Phobius"/>
    </source>
</evidence>
<protein>
    <submittedName>
        <fullName evidence="2">Uncharacterized protein</fullName>
    </submittedName>
</protein>
<gene>
    <name evidence="2" type="ORF">FE257_009843</name>
</gene>
<evidence type="ECO:0000313" key="2">
    <source>
        <dbReference type="EMBL" id="KAF9893675.1"/>
    </source>
</evidence>
<keyword evidence="1" id="KW-0472">Membrane</keyword>
<feature type="transmembrane region" description="Helical" evidence="1">
    <location>
        <begin position="323"/>
        <end position="348"/>
    </location>
</feature>
<keyword evidence="1" id="KW-1133">Transmembrane helix</keyword>
<evidence type="ECO:0000313" key="3">
    <source>
        <dbReference type="Proteomes" id="UP001194746"/>
    </source>
</evidence>
<proteinExistence type="predicted"/>
<dbReference type="AlphaFoldDB" id="A0AAD4CVW0"/>
<dbReference type="EMBL" id="VCAU01000006">
    <property type="protein sequence ID" value="KAF9893675.1"/>
    <property type="molecule type" value="Genomic_DNA"/>
</dbReference>
<comment type="caution">
    <text evidence="2">The sequence shown here is derived from an EMBL/GenBank/DDBJ whole genome shotgun (WGS) entry which is preliminary data.</text>
</comment>
<reference evidence="2" key="2">
    <citation type="submission" date="2020-02" db="EMBL/GenBank/DDBJ databases">
        <authorList>
            <person name="Gilchrist C.L.M."/>
            <person name="Chooi Y.-H."/>
        </authorList>
    </citation>
    <scope>NUCLEOTIDE SEQUENCE</scope>
    <source>
        <strain evidence="2">MST-FP2251</strain>
    </source>
</reference>
<sequence>MEKVTSARSDTTSLHSPCFIGEPLSWDTKRALIRGFWPPKDPSLDEDCEIDNFASYFRFFRSECDPVNQPTHVAHCYHDLLYIHSVIRSNPTAALSELKEIFSQKGQLGNDSIKLATSIELVVRLWLTINVRNIMPTSPFAVQNVLAWPDNISLSEVIRRWVSYSQMNFQSSVFDPAQQFSPFLNIYDMVQTSGLRIIWTDDLASHLLLVGSVLYLYPHVTLLERLRDSPDFSLPHDLIQETLATFGLLLPIANRHCTNWLCAEMDKHGLDRNIVYRTGVSRSVADYAHWQSRLLIIAEWYDRSRPATLRQWWHDRRDTDQWWGFWLIVVGIFLTVVFGFIQAVTGIIQVTRQ</sequence>
<organism evidence="2 3">
    <name type="scientific">Aspergillus nanangensis</name>
    <dbReference type="NCBI Taxonomy" id="2582783"/>
    <lineage>
        <taxon>Eukaryota</taxon>
        <taxon>Fungi</taxon>
        <taxon>Dikarya</taxon>
        <taxon>Ascomycota</taxon>
        <taxon>Pezizomycotina</taxon>
        <taxon>Eurotiomycetes</taxon>
        <taxon>Eurotiomycetidae</taxon>
        <taxon>Eurotiales</taxon>
        <taxon>Aspergillaceae</taxon>
        <taxon>Aspergillus</taxon>
        <taxon>Aspergillus subgen. Circumdati</taxon>
    </lineage>
</organism>
<dbReference type="Proteomes" id="UP001194746">
    <property type="component" value="Unassembled WGS sequence"/>
</dbReference>
<keyword evidence="1" id="KW-0812">Transmembrane</keyword>
<keyword evidence="3" id="KW-1185">Reference proteome</keyword>
<name>A0AAD4CVW0_ASPNN</name>
<reference evidence="2" key="1">
    <citation type="journal article" date="2019" name="Beilstein J. Org. Chem.">
        <title>Nanangenines: drimane sesquiterpenoids as the dominant metabolite cohort of a novel Australian fungus, Aspergillus nanangensis.</title>
        <authorList>
            <person name="Lacey H.J."/>
            <person name="Gilchrist C.L.M."/>
            <person name="Crombie A."/>
            <person name="Kalaitzis J.A."/>
            <person name="Vuong D."/>
            <person name="Rutledge P.J."/>
            <person name="Turner P."/>
            <person name="Pitt J.I."/>
            <person name="Lacey E."/>
            <person name="Chooi Y.H."/>
            <person name="Piggott A.M."/>
        </authorList>
    </citation>
    <scope>NUCLEOTIDE SEQUENCE</scope>
    <source>
        <strain evidence="2">MST-FP2251</strain>
    </source>
</reference>